<evidence type="ECO:0000313" key="2">
    <source>
        <dbReference type="Proteomes" id="UP000243451"/>
    </source>
</evidence>
<proteinExistence type="predicted"/>
<comment type="caution">
    <text evidence="1">The sequence shown here is derived from an EMBL/GenBank/DDBJ whole genome shotgun (WGS) entry which is preliminary data.</text>
</comment>
<dbReference type="EMBL" id="PPSK01000013">
    <property type="protein sequence ID" value="POB02453.1"/>
    <property type="molecule type" value="Genomic_DNA"/>
</dbReference>
<evidence type="ECO:0008006" key="3">
    <source>
        <dbReference type="Google" id="ProtNLM"/>
    </source>
</evidence>
<reference evidence="1 2" key="1">
    <citation type="submission" date="2018-01" db="EMBL/GenBank/DDBJ databases">
        <title>Draft genome of the type strain Pseudomonas oceani DSM 100277 isolated from the deep water in Okinawa trough, northwestern Pacific Ocean.</title>
        <authorList>
            <person name="Gomila M."/>
            <person name="Mulet M."/>
            <person name="Garcia-Valdes E."/>
            <person name="Lalucat J."/>
        </authorList>
    </citation>
    <scope>NUCLEOTIDE SEQUENCE [LARGE SCALE GENOMIC DNA]</scope>
    <source>
        <strain evidence="1 2">DSM 100277</strain>
    </source>
</reference>
<dbReference type="Proteomes" id="UP000243451">
    <property type="component" value="Unassembled WGS sequence"/>
</dbReference>
<dbReference type="OrthoDB" id="5296662at2"/>
<gene>
    <name evidence="1" type="ORF">C1949_13505</name>
</gene>
<protein>
    <recommendedName>
        <fullName evidence="3">Type IV pilus assembly protein PilW</fullName>
    </recommendedName>
</protein>
<evidence type="ECO:0000313" key="1">
    <source>
        <dbReference type="EMBL" id="POB02453.1"/>
    </source>
</evidence>
<keyword evidence="2" id="KW-1185">Reference proteome</keyword>
<dbReference type="RefSeq" id="WP_104738999.1">
    <property type="nucleotide sequence ID" value="NZ_BMHR01000008.1"/>
</dbReference>
<dbReference type="AlphaFoldDB" id="A0A2P4ET53"/>
<accession>A0A2P4ET53</accession>
<name>A0A2P4ET53_9GAMM</name>
<organism evidence="1 2">
    <name type="scientific">Halopseudomonas oceani</name>
    <dbReference type="NCBI Taxonomy" id="1708783"/>
    <lineage>
        <taxon>Bacteria</taxon>
        <taxon>Pseudomonadati</taxon>
        <taxon>Pseudomonadota</taxon>
        <taxon>Gammaproteobacteria</taxon>
        <taxon>Pseudomonadales</taxon>
        <taxon>Pseudomonadaceae</taxon>
        <taxon>Halopseudomonas</taxon>
    </lineage>
</organism>
<sequence length="257" mass="28609">MRAPLRGFGLVELMVAMLLGLTLVLALLQYLGGSRDAWLLQQLSARQQEDARYLLGRLARDIRAAGSYGCLDLQRLLPQGLPADLAQPVRFDQGVLTLITGLPVQVAVEEPQPMRAADFGARWLLAGDCQQRVGLADEQALSVMPGDWLLPLRLVEYRQQDDRVQVRLNGNGNFETLIEGVTRFEPRFALAADASAAGVSGRYQPGLDEAEQERLRSVRIALELSDRSADTGRERMRTLVFRQVTQVRNRPDWGSDE</sequence>